<organism evidence="2 3">
    <name type="scientific">Pleurodeles waltl</name>
    <name type="common">Iberian ribbed newt</name>
    <dbReference type="NCBI Taxonomy" id="8319"/>
    <lineage>
        <taxon>Eukaryota</taxon>
        <taxon>Metazoa</taxon>
        <taxon>Chordata</taxon>
        <taxon>Craniata</taxon>
        <taxon>Vertebrata</taxon>
        <taxon>Euteleostomi</taxon>
        <taxon>Amphibia</taxon>
        <taxon>Batrachia</taxon>
        <taxon>Caudata</taxon>
        <taxon>Salamandroidea</taxon>
        <taxon>Salamandridae</taxon>
        <taxon>Pleurodelinae</taxon>
        <taxon>Pleurodeles</taxon>
    </lineage>
</organism>
<reference evidence="2" key="1">
    <citation type="journal article" date="2022" name="bioRxiv">
        <title>Sequencing and chromosome-scale assembly of the giantPleurodeles waltlgenome.</title>
        <authorList>
            <person name="Brown T."/>
            <person name="Elewa A."/>
            <person name="Iarovenko S."/>
            <person name="Subramanian E."/>
            <person name="Araus A.J."/>
            <person name="Petzold A."/>
            <person name="Susuki M."/>
            <person name="Suzuki K.-i.T."/>
            <person name="Hayashi T."/>
            <person name="Toyoda A."/>
            <person name="Oliveira C."/>
            <person name="Osipova E."/>
            <person name="Leigh N.D."/>
            <person name="Simon A."/>
            <person name="Yun M.H."/>
        </authorList>
    </citation>
    <scope>NUCLEOTIDE SEQUENCE</scope>
    <source>
        <strain evidence="2">20211129_DDA</strain>
        <tissue evidence="2">Liver</tissue>
    </source>
</reference>
<proteinExistence type="predicted"/>
<protein>
    <submittedName>
        <fullName evidence="2">Uncharacterized protein</fullName>
    </submittedName>
</protein>
<accession>A0AAV7MBF1</accession>
<comment type="caution">
    <text evidence="2">The sequence shown here is derived from an EMBL/GenBank/DDBJ whole genome shotgun (WGS) entry which is preliminary data.</text>
</comment>
<name>A0AAV7MBF1_PLEWA</name>
<dbReference type="AlphaFoldDB" id="A0AAV7MBF1"/>
<keyword evidence="3" id="KW-1185">Reference proteome</keyword>
<feature type="region of interest" description="Disordered" evidence="1">
    <location>
        <begin position="32"/>
        <end position="71"/>
    </location>
</feature>
<evidence type="ECO:0000313" key="3">
    <source>
        <dbReference type="Proteomes" id="UP001066276"/>
    </source>
</evidence>
<evidence type="ECO:0000313" key="2">
    <source>
        <dbReference type="EMBL" id="KAJ1100673.1"/>
    </source>
</evidence>
<sequence>MWITKNGVSKDFYDSEDLRSFLDGLLPMDTSIPIPPWNPPATGQNARPKASPQHGRGQTTTLQISIPGDEI</sequence>
<dbReference type="EMBL" id="JANPWB010000014">
    <property type="protein sequence ID" value="KAJ1100673.1"/>
    <property type="molecule type" value="Genomic_DNA"/>
</dbReference>
<evidence type="ECO:0000256" key="1">
    <source>
        <dbReference type="SAM" id="MobiDB-lite"/>
    </source>
</evidence>
<dbReference type="Proteomes" id="UP001066276">
    <property type="component" value="Chromosome 10"/>
</dbReference>
<gene>
    <name evidence="2" type="ORF">NDU88_005754</name>
</gene>